<reference evidence="1" key="2">
    <citation type="submission" date="2021-03" db="UniProtKB">
        <authorList>
            <consortium name="EnsemblPlants"/>
        </authorList>
    </citation>
    <scope>IDENTIFICATION</scope>
</reference>
<accession>A0A803R0Q6</accession>
<name>A0A803R0Q6_CANSA</name>
<evidence type="ECO:0000313" key="1">
    <source>
        <dbReference type="EnsemblPlants" id="cds.novel_model_3690_5bd9a17a"/>
    </source>
</evidence>
<protein>
    <submittedName>
        <fullName evidence="1">Uncharacterized protein</fullName>
    </submittedName>
</protein>
<dbReference type="EnsemblPlants" id="novel_model_3690_5bd9a17a">
    <property type="protein sequence ID" value="cds.novel_model_3690_5bd9a17a"/>
    <property type="gene ID" value="novel_gene_1970_5bd9a17a"/>
</dbReference>
<keyword evidence="2" id="KW-1185">Reference proteome</keyword>
<dbReference type="EMBL" id="UZAU01000322">
    <property type="status" value="NOT_ANNOTATED_CDS"/>
    <property type="molecule type" value="Genomic_DNA"/>
</dbReference>
<dbReference type="Proteomes" id="UP000596661">
    <property type="component" value="Chromosome 3"/>
</dbReference>
<dbReference type="AlphaFoldDB" id="A0A803R0Q6"/>
<proteinExistence type="predicted"/>
<sequence length="93" mass="10692">MLLNNLPHQPIIPISYILKSLPKPLQIKLLTKPNEILNIQLPTQITHLINHMSNLISIVIIFDTLFIQCHSRNDIVCQPHQLCTDINFFALIC</sequence>
<reference evidence="1" key="1">
    <citation type="submission" date="2018-11" db="EMBL/GenBank/DDBJ databases">
        <authorList>
            <person name="Grassa J C."/>
        </authorList>
    </citation>
    <scope>NUCLEOTIDE SEQUENCE [LARGE SCALE GENOMIC DNA]</scope>
</reference>
<evidence type="ECO:0000313" key="2">
    <source>
        <dbReference type="Proteomes" id="UP000596661"/>
    </source>
</evidence>
<dbReference type="Gramene" id="novel_model_3690_5bd9a17a">
    <property type="protein sequence ID" value="cds.novel_model_3690_5bd9a17a"/>
    <property type="gene ID" value="novel_gene_1970_5bd9a17a"/>
</dbReference>
<organism evidence="1 2">
    <name type="scientific">Cannabis sativa</name>
    <name type="common">Hemp</name>
    <name type="synonym">Marijuana</name>
    <dbReference type="NCBI Taxonomy" id="3483"/>
    <lineage>
        <taxon>Eukaryota</taxon>
        <taxon>Viridiplantae</taxon>
        <taxon>Streptophyta</taxon>
        <taxon>Embryophyta</taxon>
        <taxon>Tracheophyta</taxon>
        <taxon>Spermatophyta</taxon>
        <taxon>Magnoliopsida</taxon>
        <taxon>eudicotyledons</taxon>
        <taxon>Gunneridae</taxon>
        <taxon>Pentapetalae</taxon>
        <taxon>rosids</taxon>
        <taxon>fabids</taxon>
        <taxon>Rosales</taxon>
        <taxon>Cannabaceae</taxon>
        <taxon>Cannabis</taxon>
    </lineage>
</organism>